<feature type="transmembrane region" description="Helical" evidence="1">
    <location>
        <begin position="185"/>
        <end position="204"/>
    </location>
</feature>
<dbReference type="OrthoDB" id="7062264at2"/>
<comment type="caution">
    <text evidence="2">The sequence shown here is derived from an EMBL/GenBank/DDBJ whole genome shotgun (WGS) entry which is preliminary data.</text>
</comment>
<sequence>MAGLAVVDSTNFSLILGTLYLVVSNRRPMSRVLTFIGVFFSVYVLVGNLLVAGARSLEWDETTFDYIQLGIGVALLLYGLIAPRERRTRYNAEGTTSIAGAVGLGLAASAVEVTTALPYLGAIAIVTQAELSAPVVASLLVAYNLIAVGPCLLVALLYSRSENRFTAKIDAWLQRQREKRKTSRTGLLVLCVVAGLYISSDALFRLEYFGLVDIPEGAR</sequence>
<dbReference type="Proteomes" id="UP000030848">
    <property type="component" value="Unassembled WGS sequence"/>
</dbReference>
<evidence type="ECO:0000313" key="3">
    <source>
        <dbReference type="Proteomes" id="UP000030848"/>
    </source>
</evidence>
<name>A0A837D7L7_9PSEU</name>
<feature type="transmembrane region" description="Helical" evidence="1">
    <location>
        <begin position="32"/>
        <end position="54"/>
    </location>
</feature>
<evidence type="ECO:0000256" key="1">
    <source>
        <dbReference type="SAM" id="Phobius"/>
    </source>
</evidence>
<keyword evidence="1" id="KW-1133">Transmembrane helix</keyword>
<reference evidence="2 3" key="1">
    <citation type="submission" date="2014-10" db="EMBL/GenBank/DDBJ databases">
        <title>Genome sequence of Micropolyspora internatus JCM3315.</title>
        <authorList>
            <person name="Shin S.-K."/>
            <person name="Yi H."/>
        </authorList>
    </citation>
    <scope>NUCLEOTIDE SEQUENCE [LARGE SCALE GENOMIC DNA]</scope>
    <source>
        <strain evidence="2 3">JCM 3315</strain>
    </source>
</reference>
<dbReference type="RefSeq" id="WP_074988044.1">
    <property type="nucleotide sequence ID" value="NZ_DAHVQW010000110.1"/>
</dbReference>
<feature type="transmembrane region" description="Helical" evidence="1">
    <location>
        <begin position="6"/>
        <end position="23"/>
    </location>
</feature>
<evidence type="ECO:0008006" key="4">
    <source>
        <dbReference type="Google" id="ProtNLM"/>
    </source>
</evidence>
<accession>A0A837D7L7</accession>
<keyword evidence="1" id="KW-0472">Membrane</keyword>
<proteinExistence type="predicted"/>
<dbReference type="EMBL" id="JRZE01000006">
    <property type="protein sequence ID" value="KHF42591.1"/>
    <property type="molecule type" value="Genomic_DNA"/>
</dbReference>
<feature type="transmembrane region" description="Helical" evidence="1">
    <location>
        <begin position="66"/>
        <end position="83"/>
    </location>
</feature>
<dbReference type="InterPro" id="IPR021315">
    <property type="entry name" value="Gap/Sap"/>
</dbReference>
<evidence type="ECO:0000313" key="2">
    <source>
        <dbReference type="EMBL" id="KHF42591.1"/>
    </source>
</evidence>
<protein>
    <recommendedName>
        <fullName evidence="4">Cytochrome c biogenesis protein CcdA</fullName>
    </recommendedName>
</protein>
<gene>
    <name evidence="2" type="ORF">MINT15_27930</name>
</gene>
<dbReference type="Pfam" id="PF11139">
    <property type="entry name" value="SfLAP"/>
    <property type="match status" value="1"/>
</dbReference>
<feature type="transmembrane region" description="Helical" evidence="1">
    <location>
        <begin position="104"/>
        <end position="129"/>
    </location>
</feature>
<feature type="transmembrane region" description="Helical" evidence="1">
    <location>
        <begin position="135"/>
        <end position="158"/>
    </location>
</feature>
<dbReference type="AlphaFoldDB" id="A0A837D7L7"/>
<organism evidence="2 3">
    <name type="scientific">Saccharomonospora viridis</name>
    <dbReference type="NCBI Taxonomy" id="1852"/>
    <lineage>
        <taxon>Bacteria</taxon>
        <taxon>Bacillati</taxon>
        <taxon>Actinomycetota</taxon>
        <taxon>Actinomycetes</taxon>
        <taxon>Pseudonocardiales</taxon>
        <taxon>Pseudonocardiaceae</taxon>
        <taxon>Saccharomonospora</taxon>
    </lineage>
</organism>
<keyword evidence="1" id="KW-0812">Transmembrane</keyword>